<evidence type="ECO:0000313" key="4">
    <source>
        <dbReference type="Proteomes" id="UP000029640"/>
    </source>
</evidence>
<dbReference type="InterPro" id="IPR001753">
    <property type="entry name" value="Enoyl-CoA_hydra/iso"/>
</dbReference>
<dbReference type="OrthoDB" id="9807606at2"/>
<dbReference type="eggNOG" id="COG1024">
    <property type="taxonomic scope" value="Bacteria"/>
</dbReference>
<dbReference type="PANTHER" id="PTHR11941">
    <property type="entry name" value="ENOYL-COA HYDRATASE-RELATED"/>
    <property type="match status" value="1"/>
</dbReference>
<dbReference type="PANTHER" id="PTHR11941:SF133">
    <property type="entry name" value="1,2-EPOXYPHENYLACETYL-COA ISOMERASE"/>
    <property type="match status" value="1"/>
</dbReference>
<protein>
    <submittedName>
        <fullName evidence="3">Enoyl-CoA hydratase</fullName>
        <ecNumber evidence="3">4.2.1.17</ecNumber>
    </submittedName>
</protein>
<dbReference type="HOGENOM" id="CLU_009834_7_2_6"/>
<dbReference type="SUPFAM" id="SSF52096">
    <property type="entry name" value="ClpP/crotonase"/>
    <property type="match status" value="1"/>
</dbReference>
<sequence>MNDFNTVRIDRDGPVAVVTLDRPDSLNSFNGELRREFLAAVQAVNADPAIRVAVLTGAGRAFCAGADLSEGLSPDDGGGHATEAMLNDEYKPAVLAITQSRKPWIAAVNGAAAGIGSAFAMACDLSIMGESAYLYQAFVAIGLVPDGGATWHLARTLGPLRAFDLMTSGEKVPAARCMELGLTNRVVADDVLVDSAVAWAQALAGKAPLALEYIKKSLAFAMEQDLATVIAHEASLQHSCVDSADAKEGVMAFLEKRQANWSGH</sequence>
<dbReference type="Gene3D" id="3.90.226.10">
    <property type="entry name" value="2-enoyl-CoA Hydratase, Chain A, domain 1"/>
    <property type="match status" value="1"/>
</dbReference>
<dbReference type="InterPro" id="IPR014748">
    <property type="entry name" value="Enoyl-CoA_hydra_C"/>
</dbReference>
<name>A0A095VU43_9GAMM</name>
<organism evidence="3 4">
    <name type="scientific">Pseudohaliea rubra DSM 19751</name>
    <dbReference type="NCBI Taxonomy" id="1265313"/>
    <lineage>
        <taxon>Bacteria</taxon>
        <taxon>Pseudomonadati</taxon>
        <taxon>Pseudomonadota</taxon>
        <taxon>Gammaproteobacteria</taxon>
        <taxon>Cellvibrionales</taxon>
        <taxon>Halieaceae</taxon>
        <taxon>Pseudohaliea</taxon>
    </lineage>
</organism>
<dbReference type="PATRIC" id="fig|1265313.6.peg.359"/>
<proteinExistence type="inferred from homology"/>
<dbReference type="InterPro" id="IPR029045">
    <property type="entry name" value="ClpP/crotonase-like_dom_sf"/>
</dbReference>
<dbReference type="EMBL" id="AUVB01000013">
    <property type="protein sequence ID" value="KGE04890.1"/>
    <property type="molecule type" value="Genomic_DNA"/>
</dbReference>
<dbReference type="GO" id="GO:0006635">
    <property type="term" value="P:fatty acid beta-oxidation"/>
    <property type="evidence" value="ECO:0007669"/>
    <property type="project" value="TreeGrafter"/>
</dbReference>
<dbReference type="CDD" id="cd06558">
    <property type="entry name" value="crotonase-like"/>
    <property type="match status" value="1"/>
</dbReference>
<dbReference type="Gene3D" id="1.10.12.10">
    <property type="entry name" value="Lyase 2-enoyl-coa Hydratase, Chain A, domain 2"/>
    <property type="match status" value="1"/>
</dbReference>
<dbReference type="FunFam" id="1.10.12.10:FF:000001">
    <property type="entry name" value="Probable enoyl-CoA hydratase, mitochondrial"/>
    <property type="match status" value="1"/>
</dbReference>
<evidence type="ECO:0000313" key="3">
    <source>
        <dbReference type="EMBL" id="KGE04890.1"/>
    </source>
</evidence>
<dbReference type="STRING" id="1265313.HRUBRA_00363"/>
<comment type="caution">
    <text evidence="3">The sequence shown here is derived from an EMBL/GenBank/DDBJ whole genome shotgun (WGS) entry which is preliminary data.</text>
</comment>
<evidence type="ECO:0000256" key="1">
    <source>
        <dbReference type="ARBA" id="ARBA00005254"/>
    </source>
</evidence>
<dbReference type="Pfam" id="PF00378">
    <property type="entry name" value="ECH_1"/>
    <property type="match status" value="1"/>
</dbReference>
<dbReference type="EC" id="4.2.1.17" evidence="3"/>
<keyword evidence="4" id="KW-1185">Reference proteome</keyword>
<dbReference type="RefSeq" id="WP_035513742.1">
    <property type="nucleotide sequence ID" value="NZ_KN234746.1"/>
</dbReference>
<comment type="similarity">
    <text evidence="1">Belongs to the enoyl-CoA hydratase/isomerase family.</text>
</comment>
<accession>A0A095VU43</accession>
<reference evidence="3 4" key="1">
    <citation type="journal article" date="2014" name="Genome Announc.">
        <title>Genome Sequence of Gammaproteobacterial Pseudohaliea rubra Type Strain DSM 19751, Isolated from Coastal Seawater of the Mediterranean Sea.</title>
        <authorList>
            <person name="Spring S."/>
            <person name="Fiebig A."/>
            <person name="Riedel T."/>
            <person name="Goker M."/>
            <person name="Klenk H.P."/>
        </authorList>
    </citation>
    <scope>NUCLEOTIDE SEQUENCE [LARGE SCALE GENOMIC DNA]</scope>
    <source>
        <strain evidence="3 4">DSM 19751</strain>
    </source>
</reference>
<evidence type="ECO:0000256" key="2">
    <source>
        <dbReference type="ARBA" id="ARBA00023239"/>
    </source>
</evidence>
<dbReference type="AlphaFoldDB" id="A0A095VU43"/>
<dbReference type="GO" id="GO:0004300">
    <property type="term" value="F:enoyl-CoA hydratase activity"/>
    <property type="evidence" value="ECO:0007669"/>
    <property type="project" value="UniProtKB-EC"/>
</dbReference>
<dbReference type="Proteomes" id="UP000029640">
    <property type="component" value="Unassembled WGS sequence"/>
</dbReference>
<keyword evidence="2 3" id="KW-0456">Lyase</keyword>
<gene>
    <name evidence="3" type="ORF">HRUBRA_00363</name>
</gene>